<gene>
    <name evidence="1" type="ORF">FHS03_004813</name>
</gene>
<dbReference type="RefSeq" id="WP_183443411.1">
    <property type="nucleotide sequence ID" value="NZ_JACHXD010000019.1"/>
</dbReference>
<sequence length="87" mass="9649">MEEIEMAEGQADVVGLERARLAYHPLCLDTVAALEQAFDRLYRSGYAAFVAGRQTMPAPLAANRMAASMWETGYQCARCDAARTVYR</sequence>
<organism evidence="1 2">
    <name type="scientific">Pseudoduganella violacea</name>
    <dbReference type="NCBI Taxonomy" id="1715466"/>
    <lineage>
        <taxon>Bacteria</taxon>
        <taxon>Pseudomonadati</taxon>
        <taxon>Pseudomonadota</taxon>
        <taxon>Betaproteobacteria</taxon>
        <taxon>Burkholderiales</taxon>
        <taxon>Oxalobacteraceae</taxon>
        <taxon>Telluria group</taxon>
        <taxon>Pseudoduganella</taxon>
    </lineage>
</organism>
<dbReference type="AlphaFoldDB" id="A0A7W5BF32"/>
<evidence type="ECO:0000313" key="1">
    <source>
        <dbReference type="EMBL" id="MBB3121721.1"/>
    </source>
</evidence>
<evidence type="ECO:0000313" key="2">
    <source>
        <dbReference type="Proteomes" id="UP000541535"/>
    </source>
</evidence>
<comment type="caution">
    <text evidence="1">The sequence shown here is derived from an EMBL/GenBank/DDBJ whole genome shotgun (WGS) entry which is preliminary data.</text>
</comment>
<name>A0A7W5BF32_9BURK</name>
<proteinExistence type="predicted"/>
<reference evidence="1 2" key="1">
    <citation type="submission" date="2020-08" db="EMBL/GenBank/DDBJ databases">
        <title>Genomic Encyclopedia of Type Strains, Phase III (KMG-III): the genomes of soil and plant-associated and newly described type strains.</title>
        <authorList>
            <person name="Whitman W."/>
        </authorList>
    </citation>
    <scope>NUCLEOTIDE SEQUENCE [LARGE SCALE GENOMIC DNA]</scope>
    <source>
        <strain evidence="1 2">CECT 8897</strain>
    </source>
</reference>
<protein>
    <submittedName>
        <fullName evidence="1">Uncharacterized protein</fullName>
    </submittedName>
</protein>
<keyword evidence="2" id="KW-1185">Reference proteome</keyword>
<dbReference type="EMBL" id="JACHXD010000019">
    <property type="protein sequence ID" value="MBB3121721.1"/>
    <property type="molecule type" value="Genomic_DNA"/>
</dbReference>
<dbReference type="Proteomes" id="UP000541535">
    <property type="component" value="Unassembled WGS sequence"/>
</dbReference>
<accession>A0A7W5BF32</accession>